<organism evidence="7 8">
    <name type="scientific">Rotaria sordida</name>
    <dbReference type="NCBI Taxonomy" id="392033"/>
    <lineage>
        <taxon>Eukaryota</taxon>
        <taxon>Metazoa</taxon>
        <taxon>Spiralia</taxon>
        <taxon>Gnathifera</taxon>
        <taxon>Rotifera</taxon>
        <taxon>Eurotatoria</taxon>
        <taxon>Bdelloidea</taxon>
        <taxon>Philodinida</taxon>
        <taxon>Philodinidae</taxon>
        <taxon>Rotaria</taxon>
    </lineage>
</organism>
<evidence type="ECO:0000256" key="3">
    <source>
        <dbReference type="ARBA" id="ARBA00022989"/>
    </source>
</evidence>
<feature type="transmembrane region" description="Helical" evidence="5">
    <location>
        <begin position="113"/>
        <end position="135"/>
    </location>
</feature>
<sequence length="263" mass="31263">MSTNTSVFPSTSFFQSDVWLFTIYMFATYEIVFWLCNGFLIYIEMFDIPSIDQYRIQKHKKKLRFQPDMVHLMIKQTIRNQISLVFLGPIFYYIFNYVGHVDIQGPRPPWSTILFQIALFILSEDTLFFWSHYLLHTPWLYKNIHKKHHVYKQPTGVTAVLSDPIEGIINQFAVWSILVLLKETHIFTICLWVTIRVYQTVMAHSGYNFPYITTQYWLPDLMPGALAHDYHHQHGKWSYGSFFSIWDQLMGTHRLSTSKKQIN</sequence>
<dbReference type="EMBL" id="CAJOBE010014216">
    <property type="protein sequence ID" value="CAF4175402.1"/>
    <property type="molecule type" value="Genomic_DNA"/>
</dbReference>
<dbReference type="Pfam" id="PF04116">
    <property type="entry name" value="FA_hydroxylase"/>
    <property type="match status" value="1"/>
</dbReference>
<evidence type="ECO:0000256" key="4">
    <source>
        <dbReference type="ARBA" id="ARBA00023136"/>
    </source>
</evidence>
<dbReference type="GO" id="GO:0016020">
    <property type="term" value="C:membrane"/>
    <property type="evidence" value="ECO:0007669"/>
    <property type="project" value="UniProtKB-SubCell"/>
</dbReference>
<keyword evidence="2 5" id="KW-0812">Transmembrane</keyword>
<keyword evidence="3 5" id="KW-1133">Transmembrane helix</keyword>
<comment type="caution">
    <text evidence="7">The sequence shown here is derived from an EMBL/GenBank/DDBJ whole genome shotgun (WGS) entry which is preliminary data.</text>
</comment>
<dbReference type="PANTHER" id="PTHR11863">
    <property type="entry name" value="STEROL DESATURASE"/>
    <property type="match status" value="1"/>
</dbReference>
<evidence type="ECO:0000313" key="8">
    <source>
        <dbReference type="Proteomes" id="UP000663874"/>
    </source>
</evidence>
<feature type="transmembrane region" description="Helical" evidence="5">
    <location>
        <begin position="82"/>
        <end position="101"/>
    </location>
</feature>
<keyword evidence="4 5" id="KW-0472">Membrane</keyword>
<dbReference type="Proteomes" id="UP000663874">
    <property type="component" value="Unassembled WGS sequence"/>
</dbReference>
<feature type="domain" description="Fatty acid hydroxylase" evidence="6">
    <location>
        <begin position="118"/>
        <end position="252"/>
    </location>
</feature>
<dbReference type="GO" id="GO:0016491">
    <property type="term" value="F:oxidoreductase activity"/>
    <property type="evidence" value="ECO:0007669"/>
    <property type="project" value="InterPro"/>
</dbReference>
<proteinExistence type="predicted"/>
<feature type="transmembrane region" description="Helical" evidence="5">
    <location>
        <begin position="20"/>
        <end position="43"/>
    </location>
</feature>
<name>A0A820AFL7_9BILA</name>
<comment type="subcellular location">
    <subcellularLocation>
        <location evidence="1">Membrane</location>
    </subcellularLocation>
</comment>
<dbReference type="InterPro" id="IPR006694">
    <property type="entry name" value="Fatty_acid_hydroxylase"/>
</dbReference>
<accession>A0A820AFL7</accession>
<gene>
    <name evidence="7" type="ORF">FNK824_LOCUS34919</name>
</gene>
<evidence type="ECO:0000256" key="1">
    <source>
        <dbReference type="ARBA" id="ARBA00004370"/>
    </source>
</evidence>
<evidence type="ECO:0000256" key="2">
    <source>
        <dbReference type="ARBA" id="ARBA00022692"/>
    </source>
</evidence>
<reference evidence="7" key="1">
    <citation type="submission" date="2021-02" db="EMBL/GenBank/DDBJ databases">
        <authorList>
            <person name="Nowell W R."/>
        </authorList>
    </citation>
    <scope>NUCLEOTIDE SEQUENCE</scope>
</reference>
<dbReference type="InterPro" id="IPR050307">
    <property type="entry name" value="Sterol_Desaturase_Related"/>
</dbReference>
<dbReference type="AlphaFoldDB" id="A0A820AFL7"/>
<dbReference type="GO" id="GO:0008610">
    <property type="term" value="P:lipid biosynthetic process"/>
    <property type="evidence" value="ECO:0007669"/>
    <property type="project" value="InterPro"/>
</dbReference>
<evidence type="ECO:0000256" key="5">
    <source>
        <dbReference type="SAM" id="Phobius"/>
    </source>
</evidence>
<evidence type="ECO:0000259" key="6">
    <source>
        <dbReference type="Pfam" id="PF04116"/>
    </source>
</evidence>
<protein>
    <recommendedName>
        <fullName evidence="6">Fatty acid hydroxylase domain-containing protein</fullName>
    </recommendedName>
</protein>
<dbReference type="GO" id="GO:0005506">
    <property type="term" value="F:iron ion binding"/>
    <property type="evidence" value="ECO:0007669"/>
    <property type="project" value="InterPro"/>
</dbReference>
<evidence type="ECO:0000313" key="7">
    <source>
        <dbReference type="EMBL" id="CAF4175402.1"/>
    </source>
</evidence>